<dbReference type="InterPro" id="IPR050186">
    <property type="entry name" value="TPT_transporter"/>
</dbReference>
<organism evidence="7 8">
    <name type="scientific">Trichomonascus ciferrii</name>
    <dbReference type="NCBI Taxonomy" id="44093"/>
    <lineage>
        <taxon>Eukaryota</taxon>
        <taxon>Fungi</taxon>
        <taxon>Dikarya</taxon>
        <taxon>Ascomycota</taxon>
        <taxon>Saccharomycotina</taxon>
        <taxon>Dipodascomycetes</taxon>
        <taxon>Dipodascales</taxon>
        <taxon>Trichomonascaceae</taxon>
        <taxon>Trichomonascus</taxon>
        <taxon>Trichomonascus ciferrii complex</taxon>
    </lineage>
</organism>
<dbReference type="AlphaFoldDB" id="A0A642UH24"/>
<dbReference type="EMBL" id="SWFS01000538">
    <property type="protein sequence ID" value="KAA8898790.1"/>
    <property type="molecule type" value="Genomic_DNA"/>
</dbReference>
<feature type="transmembrane region" description="Helical" evidence="5">
    <location>
        <begin position="154"/>
        <end position="171"/>
    </location>
</feature>
<feature type="transmembrane region" description="Helical" evidence="5">
    <location>
        <begin position="215"/>
        <end position="237"/>
    </location>
</feature>
<dbReference type="OrthoDB" id="18894at2759"/>
<protein>
    <recommendedName>
        <fullName evidence="6">Sugar phosphate transporter domain-containing protein</fullName>
    </recommendedName>
</protein>
<comment type="caution">
    <text evidence="7">The sequence shown here is derived from an EMBL/GenBank/DDBJ whole genome shotgun (WGS) entry which is preliminary data.</text>
</comment>
<proteinExistence type="predicted"/>
<evidence type="ECO:0000256" key="1">
    <source>
        <dbReference type="ARBA" id="ARBA00004141"/>
    </source>
</evidence>
<evidence type="ECO:0000256" key="4">
    <source>
        <dbReference type="ARBA" id="ARBA00023136"/>
    </source>
</evidence>
<sequence>MIELEVKSREAAIQENVEEARKKDKGLKVEDGLAILSYILMWYGFSISLSVYNKWLFSVEGVDFNYPIFSTSLHQFVQFGVAYLIRRYREDHIEDWDLRAIMPCALASAGDIGMGNLSLRTVTLSFYTMVKSSNLGFALMFSVLFGLERFNWRLLLIILVMSVGVVMMVAGETVFSLIGFLLVMGAACCSGLRWSLTQMLLKGSKMYNGDPINTIYYLSPVMGAIIFTMSMLVEGPINIATSDFFEIKGVLAGSVMLITPGVIAFYMTLSEFYLLNKTSVLSLSIAGIFKELLTITIAYLFFGDHLTQINLLGLVVTLIAICAYNAFRFTNFNKSHN</sequence>
<accession>A0A642UH24</accession>
<dbReference type="InterPro" id="IPR004853">
    <property type="entry name" value="Sugar_P_trans_dom"/>
</dbReference>
<reference evidence="7" key="1">
    <citation type="journal article" date="2019" name="G3 (Bethesda)">
        <title>Genome Assemblies of Two Rare Opportunistic Yeast Pathogens: Diutina rugosa (syn. Candida rugosa) and Trichomonascus ciferrii (syn. Candida ciferrii).</title>
        <authorList>
            <person name="Mixao V."/>
            <person name="Saus E."/>
            <person name="Hansen A.P."/>
            <person name="Lass-Florl C."/>
            <person name="Gabaldon T."/>
        </authorList>
    </citation>
    <scope>NUCLEOTIDE SEQUENCE</scope>
    <source>
        <strain evidence="7">CBS 4856</strain>
    </source>
</reference>
<keyword evidence="2 5" id="KW-0812">Transmembrane</keyword>
<evidence type="ECO:0000256" key="2">
    <source>
        <dbReference type="ARBA" id="ARBA00022692"/>
    </source>
</evidence>
<gene>
    <name evidence="7" type="ORF">TRICI_006474</name>
</gene>
<feature type="transmembrane region" description="Helical" evidence="5">
    <location>
        <begin position="249"/>
        <end position="269"/>
    </location>
</feature>
<keyword evidence="3 5" id="KW-1133">Transmembrane helix</keyword>
<dbReference type="Pfam" id="PF03151">
    <property type="entry name" value="TPT"/>
    <property type="match status" value="1"/>
</dbReference>
<name>A0A642UH24_9ASCO</name>
<keyword evidence="4 5" id="KW-0472">Membrane</keyword>
<evidence type="ECO:0000256" key="3">
    <source>
        <dbReference type="ARBA" id="ARBA00022989"/>
    </source>
</evidence>
<feature type="transmembrane region" description="Helical" evidence="5">
    <location>
        <begin position="126"/>
        <end position="147"/>
    </location>
</feature>
<evidence type="ECO:0000313" key="8">
    <source>
        <dbReference type="Proteomes" id="UP000761534"/>
    </source>
</evidence>
<feature type="transmembrane region" description="Helical" evidence="5">
    <location>
        <begin position="308"/>
        <end position="327"/>
    </location>
</feature>
<evidence type="ECO:0000256" key="5">
    <source>
        <dbReference type="SAM" id="Phobius"/>
    </source>
</evidence>
<evidence type="ECO:0000313" key="7">
    <source>
        <dbReference type="EMBL" id="KAA8898790.1"/>
    </source>
</evidence>
<dbReference type="GO" id="GO:0016020">
    <property type="term" value="C:membrane"/>
    <property type="evidence" value="ECO:0007669"/>
    <property type="project" value="UniProtKB-SubCell"/>
</dbReference>
<feature type="transmembrane region" description="Helical" evidence="5">
    <location>
        <begin position="177"/>
        <end position="194"/>
    </location>
</feature>
<keyword evidence="8" id="KW-1185">Reference proteome</keyword>
<evidence type="ECO:0000259" key="6">
    <source>
        <dbReference type="Pfam" id="PF03151"/>
    </source>
</evidence>
<comment type="subcellular location">
    <subcellularLocation>
        <location evidence="1">Membrane</location>
        <topology evidence="1">Multi-pass membrane protein</topology>
    </subcellularLocation>
</comment>
<dbReference type="VEuPathDB" id="FungiDB:TRICI_006474"/>
<dbReference type="PANTHER" id="PTHR11132">
    <property type="entry name" value="SOLUTE CARRIER FAMILY 35"/>
    <property type="match status" value="1"/>
</dbReference>
<feature type="transmembrane region" description="Helical" evidence="5">
    <location>
        <begin position="32"/>
        <end position="52"/>
    </location>
</feature>
<dbReference type="Proteomes" id="UP000761534">
    <property type="component" value="Unassembled WGS sequence"/>
</dbReference>
<feature type="domain" description="Sugar phosphate transporter" evidence="6">
    <location>
        <begin position="34"/>
        <end position="325"/>
    </location>
</feature>
<feature type="transmembrane region" description="Helical" evidence="5">
    <location>
        <begin position="281"/>
        <end position="302"/>
    </location>
</feature>